<dbReference type="Proteomes" id="UP000642748">
    <property type="component" value="Unassembled WGS sequence"/>
</dbReference>
<dbReference type="EMBL" id="BONZ01000027">
    <property type="protein sequence ID" value="GIH14700.1"/>
    <property type="molecule type" value="Genomic_DNA"/>
</dbReference>
<accession>A0A8J3QNY6</accession>
<gene>
    <name evidence="1" type="ORF">Raf01_28720</name>
</gene>
<sequence length="69" mass="8114">MNLQLARVLPTRLRHQSRVLEIQCPVCGQWRKPRHIRIPAMVCRNCETTDNFQTWMASPRRQLVTGGTR</sequence>
<dbReference type="AlphaFoldDB" id="A0A8J3QNY6"/>
<reference evidence="1" key="1">
    <citation type="submission" date="2021-01" db="EMBL/GenBank/DDBJ databases">
        <title>Whole genome shotgun sequence of Rugosimonospora africana NBRC 104875.</title>
        <authorList>
            <person name="Komaki H."/>
            <person name="Tamura T."/>
        </authorList>
    </citation>
    <scope>NUCLEOTIDE SEQUENCE</scope>
    <source>
        <strain evidence="1">NBRC 104875</strain>
    </source>
</reference>
<protein>
    <submittedName>
        <fullName evidence="1">Uncharacterized protein</fullName>
    </submittedName>
</protein>
<proteinExistence type="predicted"/>
<evidence type="ECO:0000313" key="2">
    <source>
        <dbReference type="Proteomes" id="UP000642748"/>
    </source>
</evidence>
<comment type="caution">
    <text evidence="1">The sequence shown here is derived from an EMBL/GenBank/DDBJ whole genome shotgun (WGS) entry which is preliminary data.</text>
</comment>
<evidence type="ECO:0000313" key="1">
    <source>
        <dbReference type="EMBL" id="GIH14700.1"/>
    </source>
</evidence>
<organism evidence="1 2">
    <name type="scientific">Rugosimonospora africana</name>
    <dbReference type="NCBI Taxonomy" id="556532"/>
    <lineage>
        <taxon>Bacteria</taxon>
        <taxon>Bacillati</taxon>
        <taxon>Actinomycetota</taxon>
        <taxon>Actinomycetes</taxon>
        <taxon>Micromonosporales</taxon>
        <taxon>Micromonosporaceae</taxon>
        <taxon>Rugosimonospora</taxon>
    </lineage>
</organism>
<name>A0A8J3QNY6_9ACTN</name>
<keyword evidence="2" id="KW-1185">Reference proteome</keyword>